<dbReference type="InterPro" id="IPR041677">
    <property type="entry name" value="DNA2/NAM7_AAA_11"/>
</dbReference>
<evidence type="ECO:0000259" key="2">
    <source>
        <dbReference type="Pfam" id="PF11784"/>
    </source>
</evidence>
<dbReference type="InterPro" id="IPR025103">
    <property type="entry name" value="DUF4011"/>
</dbReference>
<evidence type="ECO:0000313" key="7">
    <source>
        <dbReference type="Proteomes" id="UP000679725"/>
    </source>
</evidence>
<gene>
    <name evidence="6" type="ORF">DYBT9623_04468</name>
</gene>
<evidence type="ECO:0000259" key="5">
    <source>
        <dbReference type="Pfam" id="PF18741"/>
    </source>
</evidence>
<feature type="domain" description="DNA2/NAM7 helicase helicase" evidence="3">
    <location>
        <begin position="294"/>
        <end position="368"/>
    </location>
</feature>
<protein>
    <recommendedName>
        <fullName evidence="8">AAA domain-containing protein</fullName>
    </recommendedName>
</protein>
<dbReference type="PANTHER" id="PTHR10887:SF530">
    <property type="entry name" value="SUPERFAMILY I DNA HELICASES"/>
    <property type="match status" value="1"/>
</dbReference>
<sequence>MINSLLAKLESARKELLDLGMRNSLLNYKVPQARGLHIVQEKSSSIYNLLVRQSKPMSFLGRAGKEDELDFGDLPELSDEELLDAYNDTRLQTNETEKKLQTKILNTYYFARTSIEEQGVNILYLSLGMLKWFEEGNKENVRQAPLILIPVSLERSSANERFRVRYSGSEIGGNLSLQAKLLADFNITIPDLPESDDLDIDAYCAIVSERVAHLPAWSVEKDAIELGFFSFGKFMIYNDLDSTKWPDSKKPYDNSTLKSLFETGFRDTPPTSTEEHNLDTETNAESLLSVVDADSSQVLAMLAVQEGKNMVIQGPPGTGKSQTITNIIANAIGQGKKILFVAEKMAALEVVKRRLDRVGLGEACLELHSHKANKKELHEELKRILDLGKPMLMHLEREVALLKEHKEELNAYCEAINSIVLESGLSTQQVLGHLLRINEESEGVNLLKLKVDYIQNWNQATMLRAEAMCDRIQARLSDIGMPVHLLFWGSKLKVLLPNNEEELRDALNKTHENLFDLNSETIRIAAESGLQIPSNLQSVDTLRNFADLAAESPNLKELSIDDLGWLQNRVDLIELLDSGEKLAKIRADYQSIFLPEAWEQNVLEIRQDLIEHGSKWYKFVIGSYKASNKRLASFCISSLPDNLQTKVAYTDAILEAKRLQNAIKDLEPIGHRLFGSRWLQHRSDWYGLRKSADYLKTVHELVQSNGIDTCIFNFLKKDNASETARKSSTSISVREKNYTESMRSLNAMLRIDENVAPSNSELFQTQLNRLEQWNNRLAEIHQVIAWNTLEETVAYENLHFLTEASLSWPEASSHLKLALQKTWYVKLLELSLSSSMALRRFERTSHEEVVEKFRKADNLKFQYNRALVALRHWEGVPKGEAGGQVNILRAEFNKKSRHKPIRKLVQEAGLAIQAIKPVVMMSPMSIANFIPPGAIQFDLVIFDEASQVRPVEALGALLRGRQLVVVGDTKQLPPTSFFDKMTGESEDEDNVTADMQSILGMCNGQGASERMLRWHYRSRHESLISLSNKEFYENRLVIFPSPGAKTRMGLRYHYFPETVYEKGTTSTNPKEAEHVADAVIEHALKHPKQTLGVVAFSSKQMQAIQFALEIKRRKNPAAEAFFTNHPNEPFFVKNLENVQGDERDVILISVGYGRIENGSVPQSFGPLNNEGGERRLNVLITRAKLRCEVFTNLVSDDIDASGKKFGVKALKSFLYFAQHGKFSEAKPISFPKSTPFEDFVEAELTKSGYTLRRHVGSEGYNIDLAVVDQQNPGRYLLGIECDGETYKNAKSARDRDRLRKEVLEAMGWKMYRVWSTDWFRNPERELQRLVDAIEKAKEQVILDDVVEEEIQKDLASLIREDVTIEFLQPFYQLAELQAEIGSQELHTYPAGKLASWIHEVVKVESPVHFDEVARRITDAAGVSKVGSRIRQSFEGAAVYAAGAGLITIKEGFLWLPDMTIPVVRERSNIPAASKKLHLIAPEEILQAIQRVTETSLAIQPDALVPLVAKMLGFLRVTEEMRREISEKIDHAVRKGMIRNEGGHLTT</sequence>
<name>A0ABN7RCI3_9BACT</name>
<dbReference type="InterPro" id="IPR045055">
    <property type="entry name" value="DNA2/NAM7-like"/>
</dbReference>
<dbReference type="InterPro" id="IPR021754">
    <property type="entry name" value="DUF3320"/>
</dbReference>
<feature type="domain" description="Restriction endonuclease type II-like" evidence="5">
    <location>
        <begin position="1236"/>
        <end position="1333"/>
    </location>
</feature>
<keyword evidence="7" id="KW-1185">Reference proteome</keyword>
<dbReference type="InterPro" id="IPR049468">
    <property type="entry name" value="Restrct_endonuc-II-like_dom"/>
</dbReference>
<dbReference type="InterPro" id="IPR047187">
    <property type="entry name" value="SF1_C_Upf1"/>
</dbReference>
<accession>A0ABN7RCI3</accession>
<dbReference type="SUPFAM" id="SSF52980">
    <property type="entry name" value="Restriction endonuclease-like"/>
    <property type="match status" value="1"/>
</dbReference>
<dbReference type="Pfam" id="PF13195">
    <property type="entry name" value="DUF4011"/>
    <property type="match status" value="1"/>
</dbReference>
<feature type="domain" description="DNA2/NAM7 helicase helicase" evidence="3">
    <location>
        <begin position="936"/>
        <end position="976"/>
    </location>
</feature>
<dbReference type="CDD" id="cd18808">
    <property type="entry name" value="SF1_C_Upf1"/>
    <property type="match status" value="1"/>
</dbReference>
<dbReference type="Pfam" id="PF18741">
    <property type="entry name" value="MTES_1575"/>
    <property type="match status" value="1"/>
</dbReference>
<organism evidence="6 7">
    <name type="scientific">Dyadobacter linearis</name>
    <dbReference type="NCBI Taxonomy" id="2823330"/>
    <lineage>
        <taxon>Bacteria</taxon>
        <taxon>Pseudomonadati</taxon>
        <taxon>Bacteroidota</taxon>
        <taxon>Cytophagia</taxon>
        <taxon>Cytophagales</taxon>
        <taxon>Spirosomataceae</taxon>
        <taxon>Dyadobacter</taxon>
    </lineage>
</organism>
<dbReference type="Gene3D" id="3.40.960.10">
    <property type="entry name" value="VSR Endonuclease"/>
    <property type="match status" value="1"/>
</dbReference>
<dbReference type="Gene3D" id="3.40.50.300">
    <property type="entry name" value="P-loop containing nucleotide triphosphate hydrolases"/>
    <property type="match status" value="3"/>
</dbReference>
<dbReference type="Pfam" id="PF13087">
    <property type="entry name" value="AAA_12"/>
    <property type="match status" value="1"/>
</dbReference>
<dbReference type="PANTHER" id="PTHR10887">
    <property type="entry name" value="DNA2/NAM7 HELICASE FAMILY"/>
    <property type="match status" value="1"/>
</dbReference>
<feature type="domain" description="DNA2/NAM7 helicase-like C-terminal" evidence="4">
    <location>
        <begin position="1005"/>
        <end position="1190"/>
    </location>
</feature>
<dbReference type="InterPro" id="IPR027417">
    <property type="entry name" value="P-loop_NTPase"/>
</dbReference>
<evidence type="ECO:0000259" key="3">
    <source>
        <dbReference type="Pfam" id="PF13086"/>
    </source>
</evidence>
<proteinExistence type="predicted"/>
<dbReference type="InterPro" id="IPR041679">
    <property type="entry name" value="DNA2/NAM7-like_C"/>
</dbReference>
<evidence type="ECO:0008006" key="8">
    <source>
        <dbReference type="Google" id="ProtNLM"/>
    </source>
</evidence>
<dbReference type="EMBL" id="CAJRAU010000007">
    <property type="protein sequence ID" value="CAG5072932.1"/>
    <property type="molecule type" value="Genomic_DNA"/>
</dbReference>
<dbReference type="RefSeq" id="WP_215235741.1">
    <property type="nucleotide sequence ID" value="NZ_CAJRAU010000007.1"/>
</dbReference>
<reference evidence="6 7" key="1">
    <citation type="submission" date="2021-04" db="EMBL/GenBank/DDBJ databases">
        <authorList>
            <person name="Rodrigo-Torres L."/>
            <person name="Arahal R. D."/>
            <person name="Lucena T."/>
        </authorList>
    </citation>
    <scope>NUCLEOTIDE SEQUENCE [LARGE SCALE GENOMIC DNA]</scope>
    <source>
        <strain evidence="6 7">CECT 9623</strain>
    </source>
</reference>
<dbReference type="SUPFAM" id="SSF52540">
    <property type="entry name" value="P-loop containing nucleoside triphosphate hydrolases"/>
    <property type="match status" value="1"/>
</dbReference>
<comment type="caution">
    <text evidence="6">The sequence shown here is derived from an EMBL/GenBank/DDBJ whole genome shotgun (WGS) entry which is preliminary data.</text>
</comment>
<evidence type="ECO:0000313" key="6">
    <source>
        <dbReference type="EMBL" id="CAG5072932.1"/>
    </source>
</evidence>
<dbReference type="Pfam" id="PF11784">
    <property type="entry name" value="DUF3320"/>
    <property type="match status" value="1"/>
</dbReference>
<keyword evidence="1" id="KW-0175">Coiled coil</keyword>
<feature type="domain" description="DUF3320" evidence="2">
    <location>
        <begin position="1384"/>
        <end position="1431"/>
    </location>
</feature>
<evidence type="ECO:0000259" key="4">
    <source>
        <dbReference type="Pfam" id="PF13087"/>
    </source>
</evidence>
<dbReference type="Pfam" id="PF13086">
    <property type="entry name" value="AAA_11"/>
    <property type="match status" value="2"/>
</dbReference>
<feature type="coiled-coil region" evidence="1">
    <location>
        <begin position="367"/>
        <end position="415"/>
    </location>
</feature>
<evidence type="ECO:0000256" key="1">
    <source>
        <dbReference type="SAM" id="Coils"/>
    </source>
</evidence>
<dbReference type="Proteomes" id="UP000679725">
    <property type="component" value="Unassembled WGS sequence"/>
</dbReference>
<dbReference type="InterPro" id="IPR011335">
    <property type="entry name" value="Restrct_endonuc-II-like"/>
</dbReference>